<feature type="region of interest" description="Disordered" evidence="1">
    <location>
        <begin position="306"/>
        <end position="328"/>
    </location>
</feature>
<dbReference type="Proteomes" id="UP000276991">
    <property type="component" value="Unassembled WGS sequence"/>
</dbReference>
<feature type="compositionally biased region" description="Polar residues" evidence="1">
    <location>
        <begin position="250"/>
        <end position="261"/>
    </location>
</feature>
<sequence length="328" mass="37797">MEGSRRALYSYSWQQSPINKRRRANPPDEEKKIFDDWFEEKADEYFPWIRNQGLDNETIRAAKASLTSSSPPCNLEIYRGFARVSPKMILEQLQKPKQDQKTLAEEEARKKAERLANITRYERSLKETRKTIDRIKKEKQRKVMFSQTQHQSPSNSVVFPEHLPCNALSEVSSFQEKPCKIHLECYVVAISGSQKPDNHGMFRAFGEQMIARMENGVSDNKKLERKLKSDSFSSTTRTSCNIIGEREKQITSSESKQQTSVYHEDDESDNELLRLAFESSPIQKSNSAQRIAANEDELSDEALLAMMISSPMSSPKLKKNKRSTDSYH</sequence>
<reference evidence="2 3" key="1">
    <citation type="submission" date="2018-08" db="EMBL/GenBank/DDBJ databases">
        <authorList>
            <person name="Laetsch R D."/>
            <person name="Stevens L."/>
            <person name="Kumar S."/>
            <person name="Blaxter L. M."/>
        </authorList>
    </citation>
    <scope>NUCLEOTIDE SEQUENCE [LARGE SCALE GENOMIC DNA]</scope>
</reference>
<name>A0A498S2Y2_ACAVI</name>
<dbReference type="OrthoDB" id="5827270at2759"/>
<accession>A0A498S2Y2</accession>
<organism evidence="2 3">
    <name type="scientific">Acanthocheilonema viteae</name>
    <name type="common">Filarial nematode worm</name>
    <name type="synonym">Dipetalonema viteae</name>
    <dbReference type="NCBI Taxonomy" id="6277"/>
    <lineage>
        <taxon>Eukaryota</taxon>
        <taxon>Metazoa</taxon>
        <taxon>Ecdysozoa</taxon>
        <taxon>Nematoda</taxon>
        <taxon>Chromadorea</taxon>
        <taxon>Rhabditida</taxon>
        <taxon>Spirurina</taxon>
        <taxon>Spiruromorpha</taxon>
        <taxon>Filarioidea</taxon>
        <taxon>Onchocercidae</taxon>
        <taxon>Acanthocheilonema</taxon>
    </lineage>
</organism>
<keyword evidence="3" id="KW-1185">Reference proteome</keyword>
<dbReference type="EMBL" id="UPTC01000043">
    <property type="protein sequence ID" value="VBB25815.1"/>
    <property type="molecule type" value="Genomic_DNA"/>
</dbReference>
<evidence type="ECO:0000313" key="3">
    <source>
        <dbReference type="Proteomes" id="UP000276991"/>
    </source>
</evidence>
<evidence type="ECO:0000313" key="2">
    <source>
        <dbReference type="EMBL" id="VBB25815.1"/>
    </source>
</evidence>
<protein>
    <submittedName>
        <fullName evidence="2">Uncharacterized protein</fullName>
    </submittedName>
</protein>
<gene>
    <name evidence="2" type="ORF">NAV_LOCUS645</name>
</gene>
<evidence type="ECO:0000256" key="1">
    <source>
        <dbReference type="SAM" id="MobiDB-lite"/>
    </source>
</evidence>
<proteinExistence type="predicted"/>
<dbReference type="AlphaFoldDB" id="A0A498S2Y2"/>
<feature type="region of interest" description="Disordered" evidence="1">
    <location>
        <begin position="247"/>
        <end position="268"/>
    </location>
</feature>